<keyword evidence="5" id="KW-0031">Aminopeptidase</keyword>
<dbReference type="Proteomes" id="UP000186132">
    <property type="component" value="Unassembled WGS sequence"/>
</dbReference>
<dbReference type="GO" id="GO:0004252">
    <property type="term" value="F:serine-type endopeptidase activity"/>
    <property type="evidence" value="ECO:0007669"/>
    <property type="project" value="TreeGrafter"/>
</dbReference>
<dbReference type="RefSeq" id="WP_073384844.1">
    <property type="nucleotide sequence ID" value="NZ_FQVU01000001.1"/>
</dbReference>
<dbReference type="InterPro" id="IPR011042">
    <property type="entry name" value="6-blade_b-propeller_TolB-like"/>
</dbReference>
<keyword evidence="2" id="KW-0378">Hydrolase</keyword>
<name>A0A1M5CB32_9ACTN</name>
<evidence type="ECO:0000256" key="3">
    <source>
        <dbReference type="ARBA" id="ARBA00022825"/>
    </source>
</evidence>
<dbReference type="EMBL" id="FQVU01000001">
    <property type="protein sequence ID" value="SHF51948.1"/>
    <property type="molecule type" value="Genomic_DNA"/>
</dbReference>
<accession>A0A1M5CB32</accession>
<dbReference type="PANTHER" id="PTHR42776">
    <property type="entry name" value="SERINE PEPTIDASE S9 FAMILY MEMBER"/>
    <property type="match status" value="1"/>
</dbReference>
<dbReference type="InterPro" id="IPR011659">
    <property type="entry name" value="WD40"/>
</dbReference>
<evidence type="ECO:0000313" key="6">
    <source>
        <dbReference type="Proteomes" id="UP000186132"/>
    </source>
</evidence>
<dbReference type="Gene3D" id="2.130.10.10">
    <property type="entry name" value="YVTN repeat-like/Quinoprotein amine dehydrogenase"/>
    <property type="match status" value="1"/>
</dbReference>
<dbReference type="GO" id="GO:0004177">
    <property type="term" value="F:aminopeptidase activity"/>
    <property type="evidence" value="ECO:0007669"/>
    <property type="project" value="UniProtKB-KW"/>
</dbReference>
<dbReference type="OrthoDB" id="255603at2"/>
<dbReference type="InterPro" id="IPR015943">
    <property type="entry name" value="WD40/YVTN_repeat-like_dom_sf"/>
</dbReference>
<protein>
    <submittedName>
        <fullName evidence="5">Dipeptidyl aminopeptidase/acylaminoacyl peptidase</fullName>
    </submittedName>
</protein>
<feature type="domain" description="Peptidase S9 prolyl oligopeptidase catalytic" evidence="4">
    <location>
        <begin position="457"/>
        <end position="668"/>
    </location>
</feature>
<organism evidence="5 6">
    <name type="scientific">Jatrophihabitans endophyticus</name>
    <dbReference type="NCBI Taxonomy" id="1206085"/>
    <lineage>
        <taxon>Bacteria</taxon>
        <taxon>Bacillati</taxon>
        <taxon>Actinomycetota</taxon>
        <taxon>Actinomycetes</taxon>
        <taxon>Jatrophihabitantales</taxon>
        <taxon>Jatrophihabitantaceae</taxon>
        <taxon>Jatrophihabitans</taxon>
    </lineage>
</organism>
<dbReference type="Gene3D" id="3.40.50.1820">
    <property type="entry name" value="alpha/beta hydrolase"/>
    <property type="match status" value="1"/>
</dbReference>
<evidence type="ECO:0000256" key="1">
    <source>
        <dbReference type="ARBA" id="ARBA00022729"/>
    </source>
</evidence>
<dbReference type="SUPFAM" id="SSF53474">
    <property type="entry name" value="alpha/beta-Hydrolases"/>
    <property type="match status" value="1"/>
</dbReference>
<dbReference type="GO" id="GO:0006508">
    <property type="term" value="P:proteolysis"/>
    <property type="evidence" value="ECO:0007669"/>
    <property type="project" value="InterPro"/>
</dbReference>
<dbReference type="Pfam" id="PF07676">
    <property type="entry name" value="PD40"/>
    <property type="match status" value="1"/>
</dbReference>
<sequence length="679" mass="72510">MTSRVPADLPADPFGDLAAFAALPRLTGLALSPDGGRLVATVSQPDADGARYTAALWEIPLAGGDPVRLTRSAQGESAPVFAADGALLFTSTRPEPGHDRDEAVDGAALWSLGRTGEPVVLARRAGGLAAPVPARDRGAVVVVGSRLTHTPRDGDDAERRRTRAARGVSAILHTGMPIRHWDHELGVESPRLLLVDPAGGEPRDLTPDATTELVEAGYSITADGATVVTSWRRRGARGHDIEGFALIDTATGARTVHDPSPGDDHVGPRVSPDGRHIAVGSQRIAGFDTPASLRVDVVADDGSRVATADLGDLWPAEWVWSPDAATLFVAGDLHGRGAVVAVDPTTGAVRGRLVADAAYSNLLPAPDGGTLYALRSAPDSVPTPVRLDVGLTDQQPVVLPSPAPTPALPGRLVELDVAVGEVSVHGWLVLPEGADENAPAPVMTWIHGGPLSSWNAWSWRWTPWVMAARGWAVVLPDPALSTGYGQSAIDRAWPHRAAIVWRESEAVLDHALRRPELDASRTALLGASFGGYMTNWIAGHTDRFAAIVTHAGLWALDQQHATTDAADYKTGVFGQVAEHPGWYAENSPHQFADEITTPMLIVHGNRDYRVPVSEALRLWWDLVRRWDGDPAELPHRFLQLTGENHWVLSPANAEIWYDVLLGFCGQHVLGRPWEASPLL</sequence>
<keyword evidence="5" id="KW-0645">Protease</keyword>
<reference evidence="5 6" key="1">
    <citation type="submission" date="2016-11" db="EMBL/GenBank/DDBJ databases">
        <authorList>
            <person name="Jaros S."/>
            <person name="Januszkiewicz K."/>
            <person name="Wedrychowicz H."/>
        </authorList>
    </citation>
    <scope>NUCLEOTIDE SEQUENCE [LARGE SCALE GENOMIC DNA]</scope>
    <source>
        <strain evidence="5 6">DSM 45627</strain>
    </source>
</reference>
<dbReference type="InterPro" id="IPR029058">
    <property type="entry name" value="AB_hydrolase_fold"/>
</dbReference>
<dbReference type="AlphaFoldDB" id="A0A1M5CB32"/>
<keyword evidence="6" id="KW-1185">Reference proteome</keyword>
<evidence type="ECO:0000313" key="5">
    <source>
        <dbReference type="EMBL" id="SHF51948.1"/>
    </source>
</evidence>
<evidence type="ECO:0000259" key="4">
    <source>
        <dbReference type="Pfam" id="PF00326"/>
    </source>
</evidence>
<dbReference type="SUPFAM" id="SSF82171">
    <property type="entry name" value="DPP6 N-terminal domain-like"/>
    <property type="match status" value="1"/>
</dbReference>
<dbReference type="Pfam" id="PF00326">
    <property type="entry name" value="Peptidase_S9"/>
    <property type="match status" value="1"/>
</dbReference>
<keyword evidence="1" id="KW-0732">Signal</keyword>
<dbReference type="InterPro" id="IPR001375">
    <property type="entry name" value="Peptidase_S9_cat"/>
</dbReference>
<dbReference type="PANTHER" id="PTHR42776:SF13">
    <property type="entry name" value="DIPEPTIDYL-PEPTIDASE 5"/>
    <property type="match status" value="1"/>
</dbReference>
<gene>
    <name evidence="5" type="ORF">SAMN05443575_0176</name>
</gene>
<proteinExistence type="predicted"/>
<dbReference type="Gene3D" id="2.120.10.30">
    <property type="entry name" value="TolB, C-terminal domain"/>
    <property type="match status" value="1"/>
</dbReference>
<keyword evidence="3" id="KW-0720">Serine protease</keyword>
<dbReference type="STRING" id="1206085.SAMN05443575_0176"/>
<evidence type="ECO:0000256" key="2">
    <source>
        <dbReference type="ARBA" id="ARBA00022801"/>
    </source>
</evidence>